<proteinExistence type="predicted"/>
<evidence type="ECO:0000313" key="1">
    <source>
        <dbReference type="EMBL" id="MFG6273076.1"/>
    </source>
</evidence>
<gene>
    <name evidence="1" type="ORF">ACGTZG_07725</name>
</gene>
<comment type="caution">
    <text evidence="1">The sequence shown here is derived from an EMBL/GenBank/DDBJ whole genome shotgun (WGS) entry which is preliminary data.</text>
</comment>
<accession>A0ABW7DNZ3</accession>
<evidence type="ECO:0000313" key="2">
    <source>
        <dbReference type="Proteomes" id="UP001605989"/>
    </source>
</evidence>
<reference evidence="1 2" key="1">
    <citation type="submission" date="2024-10" db="EMBL/GenBank/DDBJ databases">
        <authorList>
            <person name="Sang B.-I."/>
            <person name="Prabhaharan D."/>
        </authorList>
    </citation>
    <scope>NUCLEOTIDE SEQUENCE [LARGE SCALE GENOMIC DNA]</scope>
    <source>
        <strain evidence="1 2">MH</strain>
    </source>
</reference>
<name>A0ABW7DNZ3_9FIRM</name>
<sequence>MDYRTLNDKDREIRLAKTLERGQRADDLKEFIDEFLKDEERTALERLNTREDSDDIQRDYQAALRVYAYINQIIATAKSRRHKLQEGE</sequence>
<keyword evidence="2" id="KW-1185">Reference proteome</keyword>
<dbReference type="RefSeq" id="WP_113856106.1">
    <property type="nucleotide sequence ID" value="NZ_CP011940.1"/>
</dbReference>
<dbReference type="EMBL" id="JBIEKR010000006">
    <property type="protein sequence ID" value="MFG6273076.1"/>
    <property type="molecule type" value="Genomic_DNA"/>
</dbReference>
<organism evidence="1 2">
    <name type="scientific">Megasphaera hexanoica</name>
    <dbReference type="NCBI Taxonomy" id="1675036"/>
    <lineage>
        <taxon>Bacteria</taxon>
        <taxon>Bacillati</taxon>
        <taxon>Bacillota</taxon>
        <taxon>Negativicutes</taxon>
        <taxon>Veillonellales</taxon>
        <taxon>Veillonellaceae</taxon>
        <taxon>Megasphaera</taxon>
    </lineage>
</organism>
<dbReference type="Proteomes" id="UP001605989">
    <property type="component" value="Unassembled WGS sequence"/>
</dbReference>
<protein>
    <submittedName>
        <fullName evidence="1">Uncharacterized protein</fullName>
    </submittedName>
</protein>